<keyword evidence="2" id="KW-1185">Reference proteome</keyword>
<dbReference type="Proteomes" id="UP000020681">
    <property type="component" value="Unassembled WGS sequence"/>
</dbReference>
<protein>
    <submittedName>
        <fullName evidence="1">Uncharacterized protein</fullName>
    </submittedName>
</protein>
<evidence type="ECO:0000313" key="1">
    <source>
        <dbReference type="EMBL" id="EUA93580.1"/>
    </source>
</evidence>
<reference evidence="1 2" key="1">
    <citation type="submission" date="2014-01" db="EMBL/GenBank/DDBJ databases">
        <authorList>
            <person name="Dobos K."/>
            <person name="Lenaerts A."/>
            <person name="Ordway D."/>
            <person name="DeGroote M.A."/>
            <person name="Parker T."/>
            <person name="Sizemore C."/>
            <person name="Tallon L.J."/>
            <person name="Sadzewicz L.K."/>
            <person name="Sengamalay N."/>
            <person name="Fraser C.M."/>
            <person name="Hine E."/>
            <person name="Shefchek K.A."/>
            <person name="Das S.P."/>
            <person name="Tettelin H."/>
        </authorList>
    </citation>
    <scope>NUCLEOTIDE SEQUENCE [LARGE SCALE GENOMIC DNA]</scope>
    <source>
        <strain evidence="1 2">Harvey</strain>
    </source>
</reference>
<dbReference type="EMBL" id="JAOL01000056">
    <property type="protein sequence ID" value="EUA93580.1"/>
    <property type="molecule type" value="Genomic_DNA"/>
</dbReference>
<evidence type="ECO:0000313" key="2">
    <source>
        <dbReference type="Proteomes" id="UP000020681"/>
    </source>
</evidence>
<proteinExistence type="predicted"/>
<name>A0ABN0R9F1_MYCUL</name>
<sequence>MSWLARAHPDLVGTYRELYRRGAYLPPYYRDMLRQRVAPLVAKHRLGGTPRPSSPVAEAEVMPVPEQATLF</sequence>
<gene>
    <name evidence="1" type="ORF">I551_9125</name>
</gene>
<organism evidence="1 2">
    <name type="scientific">Mycobacterium ulcerans str. Harvey</name>
    <dbReference type="NCBI Taxonomy" id="1299332"/>
    <lineage>
        <taxon>Bacteria</taxon>
        <taxon>Bacillati</taxon>
        <taxon>Actinomycetota</taxon>
        <taxon>Actinomycetes</taxon>
        <taxon>Mycobacteriales</taxon>
        <taxon>Mycobacteriaceae</taxon>
        <taxon>Mycobacterium</taxon>
        <taxon>Mycobacterium ulcerans group</taxon>
    </lineage>
</organism>
<accession>A0ABN0R9F1</accession>
<comment type="caution">
    <text evidence="1">The sequence shown here is derived from an EMBL/GenBank/DDBJ whole genome shotgun (WGS) entry which is preliminary data.</text>
</comment>